<feature type="compositionally biased region" description="Basic residues" evidence="1">
    <location>
        <begin position="441"/>
        <end position="452"/>
    </location>
</feature>
<evidence type="ECO:0000313" key="3">
    <source>
        <dbReference type="Proteomes" id="UP001431010"/>
    </source>
</evidence>
<protein>
    <recommendedName>
        <fullName evidence="4">EF-hand domain-containing protein</fullName>
    </recommendedName>
</protein>
<sequence length="452" mass="50615">MTNPYADMQINPFEDAIVREPREVTFSVDGLNDAPLNRVLTKFAALDRGELPRSTPVKPDRAQLVVSPDRGYGKSHLLGRLFTALGRKATKVYLRPFQDPYKAWQSILLLTLQELDRPDDETAGSPSQLASLAVGTLAHIVADFAQSGEPEITAAVPALRRLASGTLPAAELPGRLAWLRELFAGNGPINRLSGLLRNRHIDLQGHEKAWLKVLVACAFDEADGERRSAALKWLRAEPLEPEEVERLRLDQADNDGRGDVTPQEINALSFRRLQGLCQLASYYRPFIFCFDQTECYASDPMLIKALGNCIEQLYAELRNHLTVVTANQRNWVADIKPHLEPPHRDRFSPEIALEGINKAGARELIEARLKDCGMPAKGIAQFFADNWLEDLFSTLVELGVRALLMRARKTGSECWHAPMLRHFLRRRSTISSRSSSTASAPRRRCRPTIRTA</sequence>
<evidence type="ECO:0000256" key="1">
    <source>
        <dbReference type="SAM" id="MobiDB-lite"/>
    </source>
</evidence>
<feature type="compositionally biased region" description="Low complexity" evidence="1">
    <location>
        <begin position="431"/>
        <end position="440"/>
    </location>
</feature>
<organism evidence="2 3">
    <name type="scientific">Bradyrhizobium ontarionense</name>
    <dbReference type="NCBI Taxonomy" id="2898149"/>
    <lineage>
        <taxon>Bacteria</taxon>
        <taxon>Pseudomonadati</taxon>
        <taxon>Pseudomonadota</taxon>
        <taxon>Alphaproteobacteria</taxon>
        <taxon>Hyphomicrobiales</taxon>
        <taxon>Nitrobacteraceae</taxon>
        <taxon>Bradyrhizobium</taxon>
    </lineage>
</organism>
<gene>
    <name evidence="2" type="ORF">LQG66_17380</name>
</gene>
<evidence type="ECO:0008006" key="4">
    <source>
        <dbReference type="Google" id="ProtNLM"/>
    </source>
</evidence>
<dbReference type="SUPFAM" id="SSF52540">
    <property type="entry name" value="P-loop containing nucleoside triphosphate hydrolases"/>
    <property type="match status" value="1"/>
</dbReference>
<dbReference type="EMBL" id="CP088156">
    <property type="protein sequence ID" value="UFZ07959.1"/>
    <property type="molecule type" value="Genomic_DNA"/>
</dbReference>
<accession>A0ABY3RKP6</accession>
<dbReference type="Proteomes" id="UP001431010">
    <property type="component" value="Chromosome"/>
</dbReference>
<name>A0ABY3RKP6_9BRAD</name>
<reference evidence="2" key="1">
    <citation type="journal article" date="2024" name="Antonie Van Leeuwenhoek">
        <title>Bradyrhizobium ontarionense sp. nov., a novel bacterial symbiont isolated from Aeschynomene indica (Indian jointvetch), harbours photosynthesis, nitrogen fixation and nitrous oxide (N2O) reductase genes.</title>
        <authorList>
            <person name="Bromfield E.S.P."/>
            <person name="Cloutier S."/>
        </authorList>
    </citation>
    <scope>NUCLEOTIDE SEQUENCE</scope>
    <source>
        <strain evidence="2">A19</strain>
    </source>
</reference>
<keyword evidence="3" id="KW-1185">Reference proteome</keyword>
<dbReference type="RefSeq" id="WP_231327408.1">
    <property type="nucleotide sequence ID" value="NZ_CP088156.1"/>
</dbReference>
<feature type="region of interest" description="Disordered" evidence="1">
    <location>
        <begin position="431"/>
        <end position="452"/>
    </location>
</feature>
<proteinExistence type="predicted"/>
<dbReference type="InterPro" id="IPR027417">
    <property type="entry name" value="P-loop_NTPase"/>
</dbReference>
<evidence type="ECO:0000313" key="2">
    <source>
        <dbReference type="EMBL" id="UFZ07959.1"/>
    </source>
</evidence>